<dbReference type="AlphaFoldDB" id="A0A0A0JKZ5"/>
<reference evidence="2 3" key="1">
    <citation type="submission" date="2013-08" db="EMBL/GenBank/DDBJ databases">
        <title>The genome sequence of Knoellia subterranea.</title>
        <authorList>
            <person name="Zhu W."/>
            <person name="Wang G."/>
        </authorList>
    </citation>
    <scope>NUCLEOTIDE SEQUENCE [LARGE SCALE GENOMIC DNA]</scope>
    <source>
        <strain evidence="2 3">KCTC 19937</strain>
    </source>
</reference>
<dbReference type="STRING" id="1385521.N803_12070"/>
<comment type="caution">
    <text evidence="2">The sequence shown here is derived from an EMBL/GenBank/DDBJ whole genome shotgun (WGS) entry which is preliminary data.</text>
</comment>
<protein>
    <submittedName>
        <fullName evidence="2">Uncharacterized protein</fullName>
    </submittedName>
</protein>
<sequence length="46" mass="5398">MWFWNYETEQTGRGPALAEPQSRPEDQSSPGPQGRVTDNWRDLIHR</sequence>
<keyword evidence="3" id="KW-1185">Reference proteome</keyword>
<accession>A0A0A0JKZ5</accession>
<evidence type="ECO:0000313" key="3">
    <source>
        <dbReference type="Proteomes" id="UP000030011"/>
    </source>
</evidence>
<name>A0A0A0JKZ5_9MICO</name>
<gene>
    <name evidence="2" type="ORF">N803_12070</name>
</gene>
<dbReference type="Proteomes" id="UP000030011">
    <property type="component" value="Unassembled WGS sequence"/>
</dbReference>
<feature type="region of interest" description="Disordered" evidence="1">
    <location>
        <begin position="1"/>
        <end position="46"/>
    </location>
</feature>
<evidence type="ECO:0000256" key="1">
    <source>
        <dbReference type="SAM" id="MobiDB-lite"/>
    </source>
</evidence>
<proteinExistence type="predicted"/>
<dbReference type="EMBL" id="AVPK01000004">
    <property type="protein sequence ID" value="KGN37788.1"/>
    <property type="molecule type" value="Genomic_DNA"/>
</dbReference>
<organism evidence="2 3">
    <name type="scientific">Knoellia subterranea KCTC 19937</name>
    <dbReference type="NCBI Taxonomy" id="1385521"/>
    <lineage>
        <taxon>Bacteria</taxon>
        <taxon>Bacillati</taxon>
        <taxon>Actinomycetota</taxon>
        <taxon>Actinomycetes</taxon>
        <taxon>Micrococcales</taxon>
        <taxon>Intrasporangiaceae</taxon>
        <taxon>Knoellia</taxon>
    </lineage>
</organism>
<evidence type="ECO:0000313" key="2">
    <source>
        <dbReference type="EMBL" id="KGN37788.1"/>
    </source>
</evidence>